<evidence type="ECO:0000259" key="10">
    <source>
        <dbReference type="PROSITE" id="PS51371"/>
    </source>
</evidence>
<dbReference type="PROSITE" id="PS50112">
    <property type="entry name" value="PAS"/>
    <property type="match status" value="1"/>
</dbReference>
<dbReference type="InterPro" id="IPR025662">
    <property type="entry name" value="Sigma_54_int_dom_ATP-bd_1"/>
</dbReference>
<dbReference type="InterPro" id="IPR048106">
    <property type="entry name" value="PrdR-like"/>
</dbReference>
<evidence type="ECO:0000256" key="5">
    <source>
        <dbReference type="PROSITE-ProRule" id="PRU00703"/>
    </source>
</evidence>
<dbReference type="Pfam" id="PF00571">
    <property type="entry name" value="CBS"/>
    <property type="match status" value="2"/>
</dbReference>
<gene>
    <name evidence="11" type="ORF">SAMN05660865_01643</name>
</gene>
<dbReference type="PROSITE" id="PS00676">
    <property type="entry name" value="SIGMA54_INTERACT_2"/>
    <property type="match status" value="1"/>
</dbReference>
<feature type="domain" description="Sigma-54 factor interaction" evidence="7">
    <location>
        <begin position="269"/>
        <end position="498"/>
    </location>
</feature>
<feature type="domain" description="CBS" evidence="10">
    <location>
        <begin position="74"/>
        <end position="129"/>
    </location>
</feature>
<dbReference type="Pfam" id="PF02954">
    <property type="entry name" value="HTH_8"/>
    <property type="match status" value="1"/>
</dbReference>
<dbReference type="InterPro" id="IPR058031">
    <property type="entry name" value="AAA_lid_NorR"/>
</dbReference>
<keyword evidence="12" id="KW-1185">Reference proteome</keyword>
<dbReference type="InterPro" id="IPR002197">
    <property type="entry name" value="HTH_Fis"/>
</dbReference>
<keyword evidence="2" id="KW-0067">ATP-binding</keyword>
<dbReference type="GO" id="GO:0006355">
    <property type="term" value="P:regulation of DNA-templated transcription"/>
    <property type="evidence" value="ECO:0007669"/>
    <property type="project" value="InterPro"/>
</dbReference>
<sequence>MWIVDLLYKVEDIMDRDYLRVDKGDNLKKVLDLMLQNGREEVLVFDDDKLIGIFTIRDVPKSEELSLKVVKDYMKTNIITVPLGCNIREARDLMIKNNIGRLPVVEDGKVVGILTTNDIRDKFYLKIDEFYKFQREILDNIHEAVCIIDKNGIVIYWNKSAEKLYEIPSDKILGKPILDFFPNALILKALKGEKIENVYHKPRYNKTVILSVIPIFDDNGQIIAAVSTDRDVTEIMTLSEQLERTKKKLEIIKHQYKRQISQNYSFSSIVGKSKKIIEAISIAQRVASSSASILITGESGTGKEVFAKAIHDASGREGNFVAINCSAIPETLLESELFGYVEGAFTGALKKGKIGKFEIANNGTLFLDEIGDMPLSMQVKLLRVLQDGVIYKLGDEKPTKVNVRIIAATNKNLEKMIKEGTFREDLYYRLAVVQINLPPLRERKEDIKELSYLFFNMFAEEEGIEIKRIDKKVLEVFENYKWEGNVRELKNVIQRMIILSNNGEITLDLVPEYILNYNKNSIDLNIQNAQEYDLQRIIENVEKNVIKKVLDITNGNKNKAAKMLNIKRSTLYYKLNQYGLK</sequence>
<evidence type="ECO:0000256" key="6">
    <source>
        <dbReference type="SAM" id="Coils"/>
    </source>
</evidence>
<evidence type="ECO:0000259" key="8">
    <source>
        <dbReference type="PROSITE" id="PS50112"/>
    </source>
</evidence>
<keyword evidence="1" id="KW-0547">Nucleotide-binding</keyword>
<dbReference type="InterPro" id="IPR046342">
    <property type="entry name" value="CBS_dom_sf"/>
</dbReference>
<dbReference type="OrthoDB" id="9803970at2"/>
<proteinExistence type="predicted"/>
<protein>
    <submittedName>
        <fullName evidence="11">PAS domain S-box-containing protein</fullName>
    </submittedName>
</protein>
<dbReference type="InterPro" id="IPR000700">
    <property type="entry name" value="PAS-assoc_C"/>
</dbReference>
<dbReference type="PROSITE" id="PS51371">
    <property type="entry name" value="CBS"/>
    <property type="match status" value="2"/>
</dbReference>
<dbReference type="SUPFAM" id="SSF54631">
    <property type="entry name" value="CBS-domain pair"/>
    <property type="match status" value="1"/>
</dbReference>
<dbReference type="AlphaFoldDB" id="A0A1H5X3H4"/>
<evidence type="ECO:0000313" key="12">
    <source>
        <dbReference type="Proteomes" id="UP000242850"/>
    </source>
</evidence>
<dbReference type="Gene3D" id="1.10.8.60">
    <property type="match status" value="1"/>
</dbReference>
<reference evidence="12" key="1">
    <citation type="submission" date="2016-10" db="EMBL/GenBank/DDBJ databases">
        <authorList>
            <person name="Varghese N."/>
            <person name="Submissions S."/>
        </authorList>
    </citation>
    <scope>NUCLEOTIDE SEQUENCE [LARGE SCALE GENOMIC DNA]</scope>
    <source>
        <strain evidence="12">DSM 5463</strain>
    </source>
</reference>
<dbReference type="InterPro" id="IPR003593">
    <property type="entry name" value="AAA+_ATPase"/>
</dbReference>
<dbReference type="Gene3D" id="3.10.580.10">
    <property type="entry name" value="CBS-domain"/>
    <property type="match status" value="1"/>
</dbReference>
<evidence type="ECO:0000259" key="9">
    <source>
        <dbReference type="PROSITE" id="PS50113"/>
    </source>
</evidence>
<dbReference type="InterPro" id="IPR027417">
    <property type="entry name" value="P-loop_NTPase"/>
</dbReference>
<dbReference type="SMART" id="SM00091">
    <property type="entry name" value="PAS"/>
    <property type="match status" value="1"/>
</dbReference>
<keyword evidence="4" id="KW-0804">Transcription</keyword>
<dbReference type="CDD" id="cd00130">
    <property type="entry name" value="PAS"/>
    <property type="match status" value="1"/>
</dbReference>
<dbReference type="SMART" id="SM00382">
    <property type="entry name" value="AAA"/>
    <property type="match status" value="1"/>
</dbReference>
<dbReference type="FunFam" id="3.40.50.300:FF:000006">
    <property type="entry name" value="DNA-binding transcriptional regulator NtrC"/>
    <property type="match status" value="1"/>
</dbReference>
<dbReference type="SUPFAM" id="SSF46689">
    <property type="entry name" value="Homeodomain-like"/>
    <property type="match status" value="1"/>
</dbReference>
<evidence type="ECO:0000313" key="11">
    <source>
        <dbReference type="EMBL" id="SEG05907.1"/>
    </source>
</evidence>
<dbReference type="InterPro" id="IPR025943">
    <property type="entry name" value="Sigma_54_int_dom_ATP-bd_2"/>
</dbReference>
<dbReference type="SUPFAM" id="SSF52540">
    <property type="entry name" value="P-loop containing nucleoside triphosphate hydrolases"/>
    <property type="match status" value="1"/>
</dbReference>
<dbReference type="PANTHER" id="PTHR32071">
    <property type="entry name" value="TRANSCRIPTIONAL REGULATORY PROTEIN"/>
    <property type="match status" value="1"/>
</dbReference>
<evidence type="ECO:0000256" key="1">
    <source>
        <dbReference type="ARBA" id="ARBA00022741"/>
    </source>
</evidence>
<dbReference type="PROSITE" id="PS00675">
    <property type="entry name" value="SIGMA54_INTERACT_1"/>
    <property type="match status" value="1"/>
</dbReference>
<organism evidence="11 12">
    <name type="scientific">Caloramator fervidus</name>
    <dbReference type="NCBI Taxonomy" id="29344"/>
    <lineage>
        <taxon>Bacteria</taxon>
        <taxon>Bacillati</taxon>
        <taxon>Bacillota</taxon>
        <taxon>Clostridia</taxon>
        <taxon>Eubacteriales</taxon>
        <taxon>Clostridiaceae</taxon>
        <taxon>Caloramator</taxon>
    </lineage>
</organism>
<dbReference type="RefSeq" id="WP_103896561.1">
    <property type="nucleotide sequence ID" value="NZ_FNUK01000025.1"/>
</dbReference>
<dbReference type="InterPro" id="IPR009057">
    <property type="entry name" value="Homeodomain-like_sf"/>
</dbReference>
<name>A0A1H5X3H4_9CLOT</name>
<dbReference type="PROSITE" id="PS50045">
    <property type="entry name" value="SIGMA54_INTERACT_4"/>
    <property type="match status" value="1"/>
</dbReference>
<keyword evidence="6" id="KW-0175">Coiled coil</keyword>
<evidence type="ECO:0000256" key="4">
    <source>
        <dbReference type="ARBA" id="ARBA00023163"/>
    </source>
</evidence>
<feature type="domain" description="CBS" evidence="10">
    <location>
        <begin position="14"/>
        <end position="69"/>
    </location>
</feature>
<keyword evidence="3" id="KW-0805">Transcription regulation</keyword>
<dbReference type="GO" id="GO:0005524">
    <property type="term" value="F:ATP binding"/>
    <property type="evidence" value="ECO:0007669"/>
    <property type="project" value="UniProtKB-KW"/>
</dbReference>
<dbReference type="Gene3D" id="3.30.450.20">
    <property type="entry name" value="PAS domain"/>
    <property type="match status" value="1"/>
</dbReference>
<dbReference type="PANTHER" id="PTHR32071:SF57">
    <property type="entry name" value="C4-DICARBOXYLATE TRANSPORT TRANSCRIPTIONAL REGULATORY PROTEIN DCTD"/>
    <property type="match status" value="1"/>
</dbReference>
<feature type="domain" description="PAS" evidence="8">
    <location>
        <begin position="130"/>
        <end position="181"/>
    </location>
</feature>
<dbReference type="PRINTS" id="PR01590">
    <property type="entry name" value="HTHFIS"/>
</dbReference>
<dbReference type="InterPro" id="IPR000644">
    <property type="entry name" value="CBS_dom"/>
</dbReference>
<evidence type="ECO:0000256" key="3">
    <source>
        <dbReference type="ARBA" id="ARBA00023015"/>
    </source>
</evidence>
<dbReference type="Pfam" id="PF13426">
    <property type="entry name" value="PAS_9"/>
    <property type="match status" value="1"/>
</dbReference>
<dbReference type="CDD" id="cd00009">
    <property type="entry name" value="AAA"/>
    <property type="match status" value="1"/>
</dbReference>
<dbReference type="Gene3D" id="1.10.10.60">
    <property type="entry name" value="Homeodomain-like"/>
    <property type="match status" value="1"/>
</dbReference>
<dbReference type="Gene3D" id="3.40.50.300">
    <property type="entry name" value="P-loop containing nucleotide triphosphate hydrolases"/>
    <property type="match status" value="1"/>
</dbReference>
<evidence type="ECO:0000256" key="2">
    <source>
        <dbReference type="ARBA" id="ARBA00022840"/>
    </source>
</evidence>
<dbReference type="Pfam" id="PF00158">
    <property type="entry name" value="Sigma54_activat"/>
    <property type="match status" value="1"/>
</dbReference>
<evidence type="ECO:0000259" key="7">
    <source>
        <dbReference type="PROSITE" id="PS50045"/>
    </source>
</evidence>
<dbReference type="SMART" id="SM00116">
    <property type="entry name" value="CBS"/>
    <property type="match status" value="2"/>
</dbReference>
<dbReference type="InterPro" id="IPR002078">
    <property type="entry name" value="Sigma_54_int"/>
</dbReference>
<dbReference type="Proteomes" id="UP000242850">
    <property type="component" value="Unassembled WGS sequence"/>
</dbReference>
<dbReference type="InterPro" id="IPR000014">
    <property type="entry name" value="PAS"/>
</dbReference>
<accession>A0A1H5X3H4</accession>
<dbReference type="GO" id="GO:0043565">
    <property type="term" value="F:sequence-specific DNA binding"/>
    <property type="evidence" value="ECO:0007669"/>
    <property type="project" value="InterPro"/>
</dbReference>
<dbReference type="NCBIfam" id="NF041552">
    <property type="entry name" value="TF_PrdR"/>
    <property type="match status" value="1"/>
</dbReference>
<feature type="coiled-coil region" evidence="6">
    <location>
        <begin position="235"/>
        <end position="262"/>
    </location>
</feature>
<keyword evidence="5" id="KW-0129">CBS domain</keyword>
<dbReference type="SUPFAM" id="SSF55785">
    <property type="entry name" value="PYP-like sensor domain (PAS domain)"/>
    <property type="match status" value="1"/>
</dbReference>
<dbReference type="InterPro" id="IPR035965">
    <property type="entry name" value="PAS-like_dom_sf"/>
</dbReference>
<dbReference type="PROSITE" id="PS50113">
    <property type="entry name" value="PAC"/>
    <property type="match status" value="1"/>
</dbReference>
<dbReference type="Pfam" id="PF25601">
    <property type="entry name" value="AAA_lid_14"/>
    <property type="match status" value="1"/>
</dbReference>
<dbReference type="EMBL" id="FNUK01000025">
    <property type="protein sequence ID" value="SEG05907.1"/>
    <property type="molecule type" value="Genomic_DNA"/>
</dbReference>
<dbReference type="NCBIfam" id="TIGR00229">
    <property type="entry name" value="sensory_box"/>
    <property type="match status" value="1"/>
</dbReference>
<feature type="domain" description="PAC" evidence="9">
    <location>
        <begin position="193"/>
        <end position="244"/>
    </location>
</feature>